<dbReference type="Proteomes" id="UP000398619">
    <property type="component" value="Unassembled WGS sequence"/>
</dbReference>
<keyword evidence="2" id="KW-0328">Glycosyltransferase</keyword>
<dbReference type="SUPFAM" id="SSF53448">
    <property type="entry name" value="Nucleotide-diphospho-sugar transferases"/>
    <property type="match status" value="1"/>
</dbReference>
<dbReference type="Pfam" id="PF00535">
    <property type="entry name" value="Glycos_transf_2"/>
    <property type="match status" value="1"/>
</dbReference>
<dbReference type="InterPro" id="IPR029044">
    <property type="entry name" value="Nucleotide-diphossugar_trans"/>
</dbReference>
<dbReference type="InterPro" id="IPR001173">
    <property type="entry name" value="Glyco_trans_2-like"/>
</dbReference>
<dbReference type="PANTHER" id="PTHR22916">
    <property type="entry name" value="GLYCOSYLTRANSFERASE"/>
    <property type="match status" value="1"/>
</dbReference>
<dbReference type="PANTHER" id="PTHR22916:SF3">
    <property type="entry name" value="UDP-GLCNAC:BETAGAL BETA-1,3-N-ACETYLGLUCOSAMINYLTRANSFERASE-LIKE PROTEIN 1"/>
    <property type="match status" value="1"/>
</dbReference>
<proteinExistence type="predicted"/>
<organism evidence="2 3">
    <name type="scientific">Dorea longicatena</name>
    <dbReference type="NCBI Taxonomy" id="88431"/>
    <lineage>
        <taxon>Bacteria</taxon>
        <taxon>Bacillati</taxon>
        <taxon>Bacillota</taxon>
        <taxon>Clostridia</taxon>
        <taxon>Lachnospirales</taxon>
        <taxon>Lachnospiraceae</taxon>
        <taxon>Dorea</taxon>
    </lineage>
</organism>
<sequence>METCEKDWKESIQDHKKVSVIIPVCNAEKYLTEAIESVIGQEYQPLELLLVENMSQDCSMDICREYEENYENVHVHEEKKAGCAYARNRGMEEADGEYIVFLDADDYLKDSASIGKWIDALEREHADIAIGNYERMWDGKLLPAASHEAFSREDRESEEFRFQGFFSTGTLSYVWGRAYRSSFLKRQKIHFYNCSYAEDKLFNMESYIKQARYAFINDIGYVYRRNEASISNRYKPDSCECWLEIAHRTEAEVRKSQNHAYAGMVCYTIAFAAFFDAKMEYVEKKKSLQATIALLKKYKADELTGRCFKNLAHGKQIKEIHSRMWKLMLEGFAFAMNRKWYRCLALMIKFLVDLRIDERLSDTGLRE</sequence>
<evidence type="ECO:0000313" key="3">
    <source>
        <dbReference type="Proteomes" id="UP000398619"/>
    </source>
</evidence>
<feature type="domain" description="Glycosyltransferase 2-like" evidence="1">
    <location>
        <begin position="19"/>
        <end position="135"/>
    </location>
</feature>
<protein>
    <submittedName>
        <fullName evidence="2">Putative glycosyltransferase EpsJ</fullName>
        <ecNumber evidence="2">2.4.-.-</ecNumber>
    </submittedName>
</protein>
<accession>A0A564TBL4</accession>
<dbReference type="CDD" id="cd00761">
    <property type="entry name" value="Glyco_tranf_GTA_type"/>
    <property type="match status" value="1"/>
</dbReference>
<keyword evidence="2" id="KW-0808">Transferase</keyword>
<dbReference type="GO" id="GO:0016758">
    <property type="term" value="F:hexosyltransferase activity"/>
    <property type="evidence" value="ECO:0007669"/>
    <property type="project" value="UniProtKB-ARBA"/>
</dbReference>
<gene>
    <name evidence="2" type="primary">epsJ_1</name>
    <name evidence="2" type="ORF">DLSSTS7063_01441</name>
</gene>
<dbReference type="EC" id="2.4.-.-" evidence="2"/>
<dbReference type="RefSeq" id="WP_186290190.1">
    <property type="nucleotide sequence ID" value="NZ_CABHNM010000032.1"/>
</dbReference>
<dbReference type="AlphaFoldDB" id="A0A564TBL4"/>
<reference evidence="2 3" key="1">
    <citation type="submission" date="2019-07" db="EMBL/GenBank/DDBJ databases">
        <authorList>
            <person name="Hibberd C M."/>
            <person name="Gehrig L. J."/>
            <person name="Chang H.-W."/>
            <person name="Venkatesh S."/>
        </authorList>
    </citation>
    <scope>NUCLEOTIDE SEQUENCE [LARGE SCALE GENOMIC DNA]</scope>
    <source>
        <strain evidence="2">Dorea_longicatena_SSTS_Bg7063</strain>
    </source>
</reference>
<dbReference type="Gene3D" id="3.90.550.10">
    <property type="entry name" value="Spore Coat Polysaccharide Biosynthesis Protein SpsA, Chain A"/>
    <property type="match status" value="1"/>
</dbReference>
<evidence type="ECO:0000313" key="2">
    <source>
        <dbReference type="EMBL" id="VUX04452.1"/>
    </source>
</evidence>
<dbReference type="EMBL" id="CABHNM010000032">
    <property type="protein sequence ID" value="VUX04452.1"/>
    <property type="molecule type" value="Genomic_DNA"/>
</dbReference>
<evidence type="ECO:0000259" key="1">
    <source>
        <dbReference type="Pfam" id="PF00535"/>
    </source>
</evidence>
<name>A0A564TBL4_9FIRM</name>